<dbReference type="Proteomes" id="UP000250043">
    <property type="component" value="Unassembled WGS sequence"/>
</dbReference>
<dbReference type="OrthoDB" id="94039at2759"/>
<evidence type="ECO:0000259" key="1">
    <source>
        <dbReference type="Pfam" id="PF12697"/>
    </source>
</evidence>
<dbReference type="PANTHER" id="PTHR43194">
    <property type="entry name" value="HYDROLASE ALPHA/BETA FOLD FAMILY"/>
    <property type="match status" value="1"/>
</dbReference>
<dbReference type="InterPro" id="IPR050228">
    <property type="entry name" value="Carboxylesterase_BioH"/>
</dbReference>
<proteinExistence type="predicted"/>
<reference evidence="2 3" key="1">
    <citation type="submission" date="2016-07" db="EMBL/GenBank/DDBJ databases">
        <title>Draft genome of the white-rot fungus Obba rivulosa 3A-2.</title>
        <authorList>
            <consortium name="DOE Joint Genome Institute"/>
            <person name="Miettinen O."/>
            <person name="Riley R."/>
            <person name="Acob R."/>
            <person name="Barry K."/>
            <person name="Cullen D."/>
            <person name="De Vries R."/>
            <person name="Hainaut M."/>
            <person name="Hatakka A."/>
            <person name="Henrissat B."/>
            <person name="Hilden K."/>
            <person name="Kuo R."/>
            <person name="Labutti K."/>
            <person name="Lipzen A."/>
            <person name="Makela M.R."/>
            <person name="Sandor L."/>
            <person name="Spatafora J.W."/>
            <person name="Grigoriev I.V."/>
            <person name="Hibbett D.S."/>
        </authorList>
    </citation>
    <scope>NUCLEOTIDE SEQUENCE [LARGE SCALE GENOMIC DNA]</scope>
    <source>
        <strain evidence="2 3">3A-2</strain>
    </source>
</reference>
<name>A0A8E2B0I5_9APHY</name>
<gene>
    <name evidence="2" type="ORF">OBBRIDRAFT_733538</name>
</gene>
<dbReference type="Gene3D" id="3.40.50.1820">
    <property type="entry name" value="alpha/beta hydrolase"/>
    <property type="match status" value="1"/>
</dbReference>
<evidence type="ECO:0000313" key="3">
    <source>
        <dbReference type="Proteomes" id="UP000250043"/>
    </source>
</evidence>
<protein>
    <submittedName>
        <fullName evidence="2">Alpha/beta-hydrolase</fullName>
    </submittedName>
</protein>
<dbReference type="PANTHER" id="PTHR43194:SF2">
    <property type="entry name" value="PEROXISOMAL MEMBRANE PROTEIN LPX1"/>
    <property type="match status" value="1"/>
</dbReference>
<dbReference type="InterPro" id="IPR029058">
    <property type="entry name" value="AB_hydrolase_fold"/>
</dbReference>
<dbReference type="GO" id="GO:0016787">
    <property type="term" value="F:hydrolase activity"/>
    <property type="evidence" value="ECO:0007669"/>
    <property type="project" value="UniProtKB-KW"/>
</dbReference>
<sequence>MTTVPHFYSSTLAFSYPGSSHPGMKALAKRYIPMTRSRDLDCGLTLVFAHCAGSHKEVWEPIIETLFSQCSPVIREAWSLEWQNHGESANMNCSVIESGRPGVSITEWEAALRYFVLLKAQEGHCLVGIGHSAGACAIVRSTMVPRCAQMPYVAIVIIEDAFGTREAWAEQGELLQNSLDLVMKAIEKRRDVWADRKDAHDSLSKRQPWKFWDKRMLDLFVRHGLRDALPFGSDQPTVTLACSKQGEKAVYADNNNEPYREASDHIASLDRSFPVHYVYGEKEDVIPHSLHQRVMASRRMASIHSLPGAGHFAIQENPNAVVSCLESILKDTAEHLPSRYKL</sequence>
<accession>A0A8E2B0I5</accession>
<dbReference type="EMBL" id="KV722440">
    <property type="protein sequence ID" value="OCH88920.1"/>
    <property type="molecule type" value="Genomic_DNA"/>
</dbReference>
<evidence type="ECO:0000313" key="2">
    <source>
        <dbReference type="EMBL" id="OCH88920.1"/>
    </source>
</evidence>
<dbReference type="Pfam" id="PF12697">
    <property type="entry name" value="Abhydrolase_6"/>
    <property type="match status" value="1"/>
</dbReference>
<dbReference type="InterPro" id="IPR000073">
    <property type="entry name" value="AB_hydrolase_1"/>
</dbReference>
<feature type="domain" description="AB hydrolase-1" evidence="1">
    <location>
        <begin position="46"/>
        <end position="322"/>
    </location>
</feature>
<organism evidence="2 3">
    <name type="scientific">Obba rivulosa</name>
    <dbReference type="NCBI Taxonomy" id="1052685"/>
    <lineage>
        <taxon>Eukaryota</taxon>
        <taxon>Fungi</taxon>
        <taxon>Dikarya</taxon>
        <taxon>Basidiomycota</taxon>
        <taxon>Agaricomycotina</taxon>
        <taxon>Agaricomycetes</taxon>
        <taxon>Polyporales</taxon>
        <taxon>Gelatoporiaceae</taxon>
        <taxon>Obba</taxon>
    </lineage>
</organism>
<keyword evidence="2" id="KW-0378">Hydrolase</keyword>
<dbReference type="AlphaFoldDB" id="A0A8E2B0I5"/>
<dbReference type="SUPFAM" id="SSF53474">
    <property type="entry name" value="alpha/beta-Hydrolases"/>
    <property type="match status" value="1"/>
</dbReference>
<keyword evidence="3" id="KW-1185">Reference proteome</keyword>